<dbReference type="Proteomes" id="UP000587702">
    <property type="component" value="Unassembled WGS sequence"/>
</dbReference>
<evidence type="ECO:0000313" key="14">
    <source>
        <dbReference type="Proteomes" id="UP000568446"/>
    </source>
</evidence>
<evidence type="ECO:0000313" key="5">
    <source>
        <dbReference type="EMBL" id="NWK00476.1"/>
    </source>
</evidence>
<evidence type="ECO:0000313" key="3">
    <source>
        <dbReference type="EMBL" id="NWJ56793.1"/>
    </source>
</evidence>
<protein>
    <submittedName>
        <fullName evidence="4">Uncharacterized protein</fullName>
    </submittedName>
</protein>
<dbReference type="EMBL" id="JACATH010000002">
    <property type="protein sequence ID" value="NWJ56793.1"/>
    <property type="molecule type" value="Genomic_DNA"/>
</dbReference>
<dbReference type="Proteomes" id="UP000547822">
    <property type="component" value="Unassembled WGS sequence"/>
</dbReference>
<dbReference type="Proteomes" id="UP000535457">
    <property type="component" value="Unassembled WGS sequence"/>
</dbReference>
<evidence type="ECO:0000313" key="7">
    <source>
        <dbReference type="EMBL" id="NWK08357.1"/>
    </source>
</evidence>
<gene>
    <name evidence="5" type="ORF">HX840_00955</name>
    <name evidence="6" type="ORF">HX847_02955</name>
    <name evidence="2" type="ORF">HX850_02065</name>
    <name evidence="7" type="ORF">HX852_00930</name>
    <name evidence="8" type="ORF">HX853_01150</name>
    <name evidence="4" type="ORF">HX854_01495</name>
    <name evidence="3" type="ORF">HX858_03400</name>
    <name evidence="1" type="ORF">HX860_00935</name>
</gene>
<evidence type="ECO:0000313" key="4">
    <source>
        <dbReference type="EMBL" id="NWJ83407.1"/>
    </source>
</evidence>
<dbReference type="Proteomes" id="UP000520052">
    <property type="component" value="Unassembled WGS sequence"/>
</dbReference>
<dbReference type="EMBL" id="JACATF010000008">
    <property type="protein sequence ID" value="NWK07366.1"/>
    <property type="molecule type" value="Genomic_DNA"/>
</dbReference>
<evidence type="ECO:0000313" key="10">
    <source>
        <dbReference type="Proteomes" id="UP000535457"/>
    </source>
</evidence>
<evidence type="ECO:0000313" key="11">
    <source>
        <dbReference type="Proteomes" id="UP000547822"/>
    </source>
</evidence>
<reference evidence="4" key="2">
    <citation type="submission" date="2020-06" db="EMBL/GenBank/DDBJ databases">
        <authorList>
            <person name="Wang Y."/>
        </authorList>
    </citation>
    <scope>NUCLEOTIDE SEQUENCE</scope>
    <source>
        <strain evidence="2">C4</strain>
        <strain evidence="7">D1a</strain>
        <strain evidence="1">L14</strain>
        <strain evidence="3">L15a</strain>
        <strain evidence="8">L19a</strain>
        <strain evidence="6">T1C4</strain>
        <strain evidence="5">T1L9</strain>
        <strain evidence="4">T3L1</strain>
    </source>
</reference>
<organism evidence="4 9">
    <name type="scientific">Marine Group I thaumarchaeote</name>
    <dbReference type="NCBI Taxonomy" id="2511932"/>
    <lineage>
        <taxon>Archaea</taxon>
        <taxon>Nitrososphaerota</taxon>
        <taxon>Marine Group I</taxon>
    </lineage>
</organism>
<comment type="caution">
    <text evidence="4">The sequence shown here is derived from an EMBL/GenBank/DDBJ whole genome shotgun (WGS) entry which is preliminary data.</text>
</comment>
<dbReference type="EMBL" id="JACATG010000001">
    <property type="protein sequence ID" value="NWK13239.1"/>
    <property type="molecule type" value="Genomic_DNA"/>
</dbReference>
<dbReference type="EMBL" id="JACATK010000006">
    <property type="protein sequence ID" value="NWJ29691.1"/>
    <property type="molecule type" value="Genomic_DNA"/>
</dbReference>
<evidence type="ECO:0000313" key="6">
    <source>
        <dbReference type="EMBL" id="NWK07366.1"/>
    </source>
</evidence>
<evidence type="ECO:0000313" key="12">
    <source>
        <dbReference type="Proteomes" id="UP000549797"/>
    </source>
</evidence>
<dbReference type="Proteomes" id="UP000575480">
    <property type="component" value="Unassembled WGS sequence"/>
</dbReference>
<name>A0A7K4N6D2_9ARCH</name>
<dbReference type="Proteomes" id="UP000559282">
    <property type="component" value="Unassembled WGS sequence"/>
</dbReference>
<accession>A0A7K4N6D2</accession>
<evidence type="ECO:0000313" key="13">
    <source>
        <dbReference type="Proteomes" id="UP000559282"/>
    </source>
</evidence>
<reference evidence="9 10" key="1">
    <citation type="journal article" date="2019" name="Environ. Microbiol.">
        <title>Genomics insights into ecotype formation of ammonia-oxidizing archaea in the deep ocean.</title>
        <authorList>
            <person name="Wang Y."/>
            <person name="Huang J.M."/>
            <person name="Cui G.J."/>
            <person name="Nunoura T."/>
            <person name="Takaki Y."/>
            <person name="Li W.L."/>
            <person name="Li J."/>
            <person name="Gao Z.M."/>
            <person name="Takai K."/>
            <person name="Zhang A.Q."/>
            <person name="Stepanauskas R."/>
        </authorList>
    </citation>
    <scope>NUCLEOTIDE SEQUENCE [LARGE SCALE GENOMIC DNA]</scope>
    <source>
        <strain evidence="2 14">C4</strain>
        <strain evidence="7 12">D1a</strain>
        <strain evidence="1 16">L14</strain>
        <strain evidence="3 15">L15a</strain>
        <strain evidence="8 10">L19a</strain>
        <strain evidence="6 13">T1C4</strain>
        <strain evidence="5 11">T1L9</strain>
        <strain evidence="4 9">T3L1</strain>
    </source>
</reference>
<evidence type="ECO:0000313" key="2">
    <source>
        <dbReference type="EMBL" id="NWJ29691.1"/>
    </source>
</evidence>
<dbReference type="EMBL" id="JACATI010000001">
    <property type="protein sequence ID" value="NWJ19638.1"/>
    <property type="molecule type" value="Genomic_DNA"/>
</dbReference>
<dbReference type="AlphaFoldDB" id="A0A7K4N6D2"/>
<dbReference type="EMBL" id="JACATD010000001">
    <property type="protein sequence ID" value="NWK00476.1"/>
    <property type="molecule type" value="Genomic_DNA"/>
</dbReference>
<evidence type="ECO:0000313" key="8">
    <source>
        <dbReference type="EMBL" id="NWK13239.1"/>
    </source>
</evidence>
<dbReference type="EMBL" id="JACATJ010000001">
    <property type="protein sequence ID" value="NWK08357.1"/>
    <property type="molecule type" value="Genomic_DNA"/>
</dbReference>
<proteinExistence type="predicted"/>
<dbReference type="Proteomes" id="UP000549797">
    <property type="component" value="Unassembled WGS sequence"/>
</dbReference>
<evidence type="ECO:0000313" key="1">
    <source>
        <dbReference type="EMBL" id="NWJ19638.1"/>
    </source>
</evidence>
<evidence type="ECO:0000313" key="9">
    <source>
        <dbReference type="Proteomes" id="UP000520052"/>
    </source>
</evidence>
<sequence>MCECPKVHLFEVEFKMDGMTVVPTHKNCGFALDGKQADKFQKELVKSWGFEEEED</sequence>
<dbReference type="Proteomes" id="UP000568446">
    <property type="component" value="Unassembled WGS sequence"/>
</dbReference>
<dbReference type="EMBL" id="JACATC010000002">
    <property type="protein sequence ID" value="NWJ83407.1"/>
    <property type="molecule type" value="Genomic_DNA"/>
</dbReference>
<evidence type="ECO:0000313" key="16">
    <source>
        <dbReference type="Proteomes" id="UP000587702"/>
    </source>
</evidence>
<evidence type="ECO:0000313" key="15">
    <source>
        <dbReference type="Proteomes" id="UP000575480"/>
    </source>
</evidence>